<evidence type="ECO:0000256" key="6">
    <source>
        <dbReference type="ARBA" id="ARBA00022989"/>
    </source>
</evidence>
<keyword evidence="6 8" id="KW-1133">Transmembrane helix</keyword>
<dbReference type="EC" id="2.4.-.-" evidence="10"/>
<comment type="caution">
    <text evidence="10">The sequence shown here is derived from an EMBL/GenBank/DDBJ whole genome shotgun (WGS) entry which is preliminary data.</text>
</comment>
<name>A0ABV0GKG8_9BURK</name>
<keyword evidence="1" id="KW-1003">Cell membrane</keyword>
<dbReference type="EMBL" id="JBDPZC010000015">
    <property type="protein sequence ID" value="MEO3715568.1"/>
    <property type="molecule type" value="Genomic_DNA"/>
</dbReference>
<dbReference type="InterPro" id="IPR001173">
    <property type="entry name" value="Glyco_trans_2-like"/>
</dbReference>
<evidence type="ECO:0000256" key="4">
    <source>
        <dbReference type="ARBA" id="ARBA00022692"/>
    </source>
</evidence>
<dbReference type="InterPro" id="IPR029044">
    <property type="entry name" value="Nucleotide-diphossugar_trans"/>
</dbReference>
<evidence type="ECO:0000256" key="7">
    <source>
        <dbReference type="ARBA" id="ARBA00023136"/>
    </source>
</evidence>
<dbReference type="InterPro" id="IPR050256">
    <property type="entry name" value="Glycosyltransferase_2"/>
</dbReference>
<keyword evidence="2 10" id="KW-0328">Glycosyltransferase</keyword>
<dbReference type="Gene3D" id="3.90.550.10">
    <property type="entry name" value="Spore Coat Polysaccharide Biosynthesis Protein SpsA, Chain A"/>
    <property type="match status" value="1"/>
</dbReference>
<evidence type="ECO:0000256" key="5">
    <source>
        <dbReference type="ARBA" id="ARBA00022985"/>
    </source>
</evidence>
<keyword evidence="11" id="KW-1185">Reference proteome</keyword>
<dbReference type="GO" id="GO:0016757">
    <property type="term" value="F:glycosyltransferase activity"/>
    <property type="evidence" value="ECO:0007669"/>
    <property type="project" value="UniProtKB-KW"/>
</dbReference>
<dbReference type="RefSeq" id="WP_347613098.1">
    <property type="nucleotide sequence ID" value="NZ_JBDPZC010000015.1"/>
</dbReference>
<evidence type="ECO:0000313" key="10">
    <source>
        <dbReference type="EMBL" id="MEO3715568.1"/>
    </source>
</evidence>
<evidence type="ECO:0000256" key="3">
    <source>
        <dbReference type="ARBA" id="ARBA00022679"/>
    </source>
</evidence>
<dbReference type="PANTHER" id="PTHR48090">
    <property type="entry name" value="UNDECAPRENYL-PHOSPHATE 4-DEOXY-4-FORMAMIDO-L-ARABINOSE TRANSFERASE-RELATED"/>
    <property type="match status" value="1"/>
</dbReference>
<dbReference type="Pfam" id="PF00535">
    <property type="entry name" value="Glycos_transf_2"/>
    <property type="match status" value="1"/>
</dbReference>
<dbReference type="PANTHER" id="PTHR48090:SF3">
    <property type="entry name" value="UNDECAPRENYL-PHOSPHATE 4-DEOXY-4-FORMAMIDO-L-ARABINOSE TRANSFERASE"/>
    <property type="match status" value="1"/>
</dbReference>
<protein>
    <submittedName>
        <fullName evidence="10">Glycosyltransferase family 2 protein</fullName>
        <ecNumber evidence="10">2.4.-.-</ecNumber>
    </submittedName>
</protein>
<keyword evidence="4 8" id="KW-0812">Transmembrane</keyword>
<dbReference type="SUPFAM" id="SSF53448">
    <property type="entry name" value="Nucleotide-diphospho-sugar transferases"/>
    <property type="match status" value="1"/>
</dbReference>
<dbReference type="CDD" id="cd04187">
    <property type="entry name" value="DPM1_like_bac"/>
    <property type="match status" value="1"/>
</dbReference>
<evidence type="ECO:0000313" key="11">
    <source>
        <dbReference type="Proteomes" id="UP001462640"/>
    </source>
</evidence>
<keyword evidence="3 10" id="KW-0808">Transferase</keyword>
<proteinExistence type="predicted"/>
<dbReference type="Proteomes" id="UP001462640">
    <property type="component" value="Unassembled WGS sequence"/>
</dbReference>
<keyword evidence="5" id="KW-0448">Lipopolysaccharide biosynthesis</keyword>
<keyword evidence="7 8" id="KW-0472">Membrane</keyword>
<evidence type="ECO:0000259" key="9">
    <source>
        <dbReference type="Pfam" id="PF00535"/>
    </source>
</evidence>
<evidence type="ECO:0000256" key="2">
    <source>
        <dbReference type="ARBA" id="ARBA00022676"/>
    </source>
</evidence>
<evidence type="ECO:0000256" key="8">
    <source>
        <dbReference type="SAM" id="Phobius"/>
    </source>
</evidence>
<sequence>MSDQALQQAAQQARGPEAPALSIVIPCYRSADNLPDLHRRLDAVCAANGLSAEFVLVEDGGGDGTWDVISRLARADGRVVGIQLARNYGQHNALLCGIRAARGQVIVTMDDDLQNPPEEIPRLLSKINEGFDVVYGSPVQENHGFLRNVASLVTKLALQHSMGAETARKSSAFRAFRTRLRNAFADYNSPTVSIEVLLTWGTTRFSSVDVRQDRRERGQSGYTVRKLMTHALNMMTGFSTLPLQIASVAGLLFAAGGFVVLMYVLVRYFISDAVVPGFSFLASIISIFSGVQLFSLGIIGEYIARMHFRAMERPPYSVRSSTEDTSTQQ</sequence>
<accession>A0ABV0GKG8</accession>
<feature type="transmembrane region" description="Helical" evidence="8">
    <location>
        <begin position="278"/>
        <end position="304"/>
    </location>
</feature>
<reference evidence="10 11" key="1">
    <citation type="submission" date="2024-05" db="EMBL/GenBank/DDBJ databases">
        <title>Roseateles sp. 2.12 16S ribosomal RNA gene Genome sequencing and assembly.</title>
        <authorList>
            <person name="Woo H."/>
        </authorList>
    </citation>
    <scope>NUCLEOTIDE SEQUENCE [LARGE SCALE GENOMIC DNA]</scope>
    <source>
        <strain evidence="10 11">2.12</strain>
    </source>
</reference>
<feature type="transmembrane region" description="Helical" evidence="8">
    <location>
        <begin position="243"/>
        <end position="266"/>
    </location>
</feature>
<gene>
    <name evidence="10" type="ORF">ABDJ40_22575</name>
</gene>
<evidence type="ECO:0000256" key="1">
    <source>
        <dbReference type="ARBA" id="ARBA00022475"/>
    </source>
</evidence>
<feature type="domain" description="Glycosyltransferase 2-like" evidence="9">
    <location>
        <begin position="22"/>
        <end position="176"/>
    </location>
</feature>
<organism evidence="10 11">
    <name type="scientific">Roseateles flavus</name>
    <dbReference type="NCBI Taxonomy" id="3149041"/>
    <lineage>
        <taxon>Bacteria</taxon>
        <taxon>Pseudomonadati</taxon>
        <taxon>Pseudomonadota</taxon>
        <taxon>Betaproteobacteria</taxon>
        <taxon>Burkholderiales</taxon>
        <taxon>Sphaerotilaceae</taxon>
        <taxon>Roseateles</taxon>
    </lineage>
</organism>